<reference evidence="2 3" key="1">
    <citation type="submission" date="2024-09" db="EMBL/GenBank/DDBJ databases">
        <title>The Natural Products Discovery Center: Release of the First 8490 Sequenced Strains for Exploring Actinobacteria Biosynthetic Diversity.</title>
        <authorList>
            <person name="Kalkreuter E."/>
            <person name="Kautsar S.A."/>
            <person name="Yang D."/>
            <person name="Bader C.D."/>
            <person name="Teijaro C.N."/>
            <person name="Fluegel L."/>
            <person name="Davis C.M."/>
            <person name="Simpson J.R."/>
            <person name="Lauterbach L."/>
            <person name="Steele A.D."/>
            <person name="Gui C."/>
            <person name="Meng S."/>
            <person name="Li G."/>
            <person name="Viehrig K."/>
            <person name="Ye F."/>
            <person name="Su P."/>
            <person name="Kiefer A.F."/>
            <person name="Nichols A."/>
            <person name="Cepeda A.J."/>
            <person name="Yan W."/>
            <person name="Fan B."/>
            <person name="Jiang Y."/>
            <person name="Adhikari A."/>
            <person name="Zheng C.-J."/>
            <person name="Schuster L."/>
            <person name="Cowan T.M."/>
            <person name="Smanski M.J."/>
            <person name="Chevrette M.G."/>
            <person name="De Carvalho L.P.S."/>
            <person name="Shen B."/>
        </authorList>
    </citation>
    <scope>NUCLEOTIDE SEQUENCE [LARGE SCALE GENOMIC DNA]</scope>
    <source>
        <strain evidence="2 3">NPDC056472</strain>
    </source>
</reference>
<evidence type="ECO:0000256" key="1">
    <source>
        <dbReference type="SAM" id="MobiDB-lite"/>
    </source>
</evidence>
<dbReference type="RefSeq" id="WP_386250942.1">
    <property type="nucleotide sequence ID" value="NZ_JBHTRV010000001.1"/>
</dbReference>
<gene>
    <name evidence="2" type="ORF">ACFQ63_00545</name>
</gene>
<accession>A0ABW6IKS7</accession>
<dbReference type="EMBL" id="JBHTRV010000001">
    <property type="protein sequence ID" value="MFE5978178.1"/>
    <property type="molecule type" value="Genomic_DNA"/>
</dbReference>
<feature type="region of interest" description="Disordered" evidence="1">
    <location>
        <begin position="252"/>
        <end position="286"/>
    </location>
</feature>
<evidence type="ECO:0000313" key="3">
    <source>
        <dbReference type="Proteomes" id="UP001600424"/>
    </source>
</evidence>
<dbReference type="Proteomes" id="UP001600424">
    <property type="component" value="Unassembled WGS sequence"/>
</dbReference>
<name>A0ABW6IKS7_STRWE</name>
<comment type="caution">
    <text evidence="2">The sequence shown here is derived from an EMBL/GenBank/DDBJ whole genome shotgun (WGS) entry which is preliminary data.</text>
</comment>
<organism evidence="2 3">
    <name type="scientific">Streptomyces wedmorensis</name>
    <dbReference type="NCBI Taxonomy" id="43759"/>
    <lineage>
        <taxon>Bacteria</taxon>
        <taxon>Bacillati</taxon>
        <taxon>Actinomycetota</taxon>
        <taxon>Actinomycetes</taxon>
        <taxon>Kitasatosporales</taxon>
        <taxon>Streptomycetaceae</taxon>
        <taxon>Streptomyces</taxon>
    </lineage>
</organism>
<evidence type="ECO:0000313" key="2">
    <source>
        <dbReference type="EMBL" id="MFE5978178.1"/>
    </source>
</evidence>
<feature type="compositionally biased region" description="Basic and acidic residues" evidence="1">
    <location>
        <begin position="252"/>
        <end position="278"/>
    </location>
</feature>
<proteinExistence type="predicted"/>
<keyword evidence="3" id="KW-1185">Reference proteome</keyword>
<sequence>MVDPVFQMFPKDGPLRLAAGSRPSTPVAFEVGARLTSVFLRLIKVGAECEPPGESAVVIELRAGKGDFAPVPREPDTVTISDVSLTAVATASWTLEPRGVILIRVDISKPSEMPWEMRITNKAPVELLFVWVVSDLEEDTRQPRLLMERSHGREALLGKPVGNIVVDVANVGTRELTIDTPAGTDLGNGFLLHARTSPILPNACGRLVIKVAPLAFVPGGVGLVRHSTDFTLQADTRDVEERTLHLTCSEKVSKEKEKEKEGKEKEKEVKDKETKDTPDELMMVGDLFPTPLPPLVAWAGAASPHVHFIPRELRPDVSTSALVHEDPAP</sequence>
<protein>
    <submittedName>
        <fullName evidence="2">Uncharacterized protein</fullName>
    </submittedName>
</protein>